<organism evidence="1">
    <name type="scientific">Arundo donax</name>
    <name type="common">Giant reed</name>
    <name type="synonym">Donax arundinaceus</name>
    <dbReference type="NCBI Taxonomy" id="35708"/>
    <lineage>
        <taxon>Eukaryota</taxon>
        <taxon>Viridiplantae</taxon>
        <taxon>Streptophyta</taxon>
        <taxon>Embryophyta</taxon>
        <taxon>Tracheophyta</taxon>
        <taxon>Spermatophyta</taxon>
        <taxon>Magnoliopsida</taxon>
        <taxon>Liliopsida</taxon>
        <taxon>Poales</taxon>
        <taxon>Poaceae</taxon>
        <taxon>PACMAD clade</taxon>
        <taxon>Arundinoideae</taxon>
        <taxon>Arundineae</taxon>
        <taxon>Arundo</taxon>
    </lineage>
</organism>
<dbReference type="EMBL" id="GBRH01166530">
    <property type="protein sequence ID" value="JAE31366.1"/>
    <property type="molecule type" value="Transcribed_RNA"/>
</dbReference>
<evidence type="ECO:0000313" key="1">
    <source>
        <dbReference type="EMBL" id="JAE31366.1"/>
    </source>
</evidence>
<reference evidence="1" key="1">
    <citation type="submission" date="2014-09" db="EMBL/GenBank/DDBJ databases">
        <authorList>
            <person name="Magalhaes I.L.F."/>
            <person name="Oliveira U."/>
            <person name="Santos F.R."/>
            <person name="Vidigal T.H.D.A."/>
            <person name="Brescovit A.D."/>
            <person name="Santos A.J."/>
        </authorList>
    </citation>
    <scope>NUCLEOTIDE SEQUENCE</scope>
    <source>
        <tissue evidence="1">Shoot tissue taken approximately 20 cm above the soil surface</tissue>
    </source>
</reference>
<proteinExistence type="predicted"/>
<protein>
    <submittedName>
        <fullName evidence="1">Uncharacterized protein</fullName>
    </submittedName>
</protein>
<accession>A0A0A9H937</accession>
<dbReference type="AlphaFoldDB" id="A0A0A9H937"/>
<name>A0A0A9H937_ARUDO</name>
<reference evidence="1" key="2">
    <citation type="journal article" date="2015" name="Data Brief">
        <title>Shoot transcriptome of the giant reed, Arundo donax.</title>
        <authorList>
            <person name="Barrero R.A."/>
            <person name="Guerrero F.D."/>
            <person name="Moolhuijzen P."/>
            <person name="Goolsby J.A."/>
            <person name="Tidwell J."/>
            <person name="Bellgard S.E."/>
            <person name="Bellgard M.I."/>
        </authorList>
    </citation>
    <scope>NUCLEOTIDE SEQUENCE</scope>
    <source>
        <tissue evidence="1">Shoot tissue taken approximately 20 cm above the soil surface</tissue>
    </source>
</reference>
<sequence>MSSFRTRSFLVWPHIHLSIHISTTLNY</sequence>